<dbReference type="Gene3D" id="3.30.750.44">
    <property type="match status" value="1"/>
</dbReference>
<gene>
    <name evidence="11" type="ORF">RM552_11075</name>
</gene>
<evidence type="ECO:0000259" key="10">
    <source>
        <dbReference type="SMART" id="SM00245"/>
    </source>
</evidence>
<dbReference type="PANTHER" id="PTHR43253:SF1">
    <property type="entry name" value="TRICORN PROTEASE HOMOLOG 2-RELATED"/>
    <property type="match status" value="1"/>
</dbReference>
<dbReference type="InterPro" id="IPR029414">
    <property type="entry name" value="Tricorn_PDZ"/>
</dbReference>
<sequence length="1089" mass="121475">MNRFFFYCFFITFLLFIGFASNSKESAYFRAPNIHGEKLIFTSQGDLWMTTINSNQAAKRLTSHPNIELGARFSTNGSKIAFIASYHNMPAVYVMPTSGGIAKRVTFENARTKLHSWLDSDTLLFSTMTELGMHNSWELRTVDVNTLVQNILPLSDAIEGSVDTSSNTLLFVQHGLQVSTDNANHYKGGAAGELWAFNLKEKNEARPLTENFEGSAHTPMFYKGRVFFVSNESGIDNIWSMTIEGDELIQHTKYKDWPVRKASIHNNRIAFQHGADIKIYDVNNGTTIMPNITLQSDFVDSRTRYLKNPLNYFEHVSVGNSNNKTVITARGRIAIAGTDESRIVNVESDASARARNAILSKDQKYVYAVSDISGDYEIWQFDASGKSSAKQLTKGSTGLKRGLWLSPNGKQLAYSEQSGKLWLLDLDSLASTLVIDNLSWGVSGLVFSSDSRYLSFNYSAVNVDRSQIALVDIAKNQTKLLTSDKYRSYSPAFSHDMQWLYFLSERSFTANPGYPWGDRNMGPAFDKRTQLFAVALQDDAKFPFAPNTELTTNNDEESSEKDNNEKDNKEEIEINLEKNFDDLWQVDIPAGNYVRLLASESTLYLLADEELYALAFKNDIDLKSLTKGVTDIQLSSDSKTLLVQKGRRAGTSFTVVPAKPSFPKDASNLKVKTSAWQLTIDPKIEWQQIFRDAWLMHRDGLFDANMRGIDWSATKQKYMPLLARVNERSELNDIFEQMMGELNALHSQVRGGEINDDPNAPNASTLGASFSSTKAGVQINRIYASDPELLSQASPLAQPGVNAQNGDIIAAINGQKITTLSHLYTALLNQSGQQVLLDLVRGKEKLQTVVVPANAFRDLRYRYQDWVVRNASKVEETNQDIGYLHLYAMGGNDLANFAREFYAQYKKPGLIIDVRRNRGGNIDSVIIEKLLRRAWSFWQYPNGDKGTNMQGAFRGHLVVLADQFTYSDGETFTAGIKALDLGTVIGKQTAGAGVWLSGGNQVSDRGIARVAQFPVYSMDGRWLTEGRGISPDIEVTNLPHATFKGQDAQLAAAIAYLEEKMKTDPIPEFNSLPFGPVEQAADDILPNGR</sequence>
<dbReference type="InterPro" id="IPR001478">
    <property type="entry name" value="PDZ"/>
</dbReference>
<comment type="caution">
    <text evidence="11">The sequence shown here is derived from an EMBL/GenBank/DDBJ whole genome shotgun (WGS) entry which is preliminary data.</text>
</comment>
<keyword evidence="4 7" id="KW-0645">Protease</keyword>
<reference evidence="11 12" key="1">
    <citation type="submission" date="2023-09" db="EMBL/GenBank/DDBJ databases">
        <authorList>
            <person name="Rey-Velasco X."/>
        </authorList>
    </citation>
    <scope>NUCLEOTIDE SEQUENCE [LARGE SCALE GENOMIC DNA]</scope>
    <source>
        <strain evidence="11 12">P117</strain>
    </source>
</reference>
<evidence type="ECO:0000256" key="4">
    <source>
        <dbReference type="ARBA" id="ARBA00022670"/>
    </source>
</evidence>
<keyword evidence="12" id="KW-1185">Reference proteome</keyword>
<dbReference type="CDD" id="cd07562">
    <property type="entry name" value="Peptidase_S41_TRI"/>
    <property type="match status" value="1"/>
</dbReference>
<protein>
    <recommendedName>
        <fullName evidence="7">Tricorn protease homolog</fullName>
        <ecNumber evidence="7">3.4.21.-</ecNumber>
    </recommendedName>
</protein>
<dbReference type="Gene3D" id="2.130.10.10">
    <property type="entry name" value="YVTN repeat-like/Quinoprotein amine dehydrogenase"/>
    <property type="match status" value="1"/>
</dbReference>
<proteinExistence type="inferred from homology"/>
<evidence type="ECO:0000313" key="11">
    <source>
        <dbReference type="EMBL" id="MDT0595389.1"/>
    </source>
</evidence>
<dbReference type="PANTHER" id="PTHR43253">
    <property type="entry name" value="TRICORN PROTEASE HOMOLOG 2-RELATED"/>
    <property type="match status" value="1"/>
</dbReference>
<dbReference type="SMART" id="SM00228">
    <property type="entry name" value="PDZ"/>
    <property type="match status" value="1"/>
</dbReference>
<feature type="region of interest" description="Disordered" evidence="8">
    <location>
        <begin position="544"/>
        <end position="568"/>
    </location>
</feature>
<evidence type="ECO:0000256" key="2">
    <source>
        <dbReference type="ARBA" id="ARBA00008524"/>
    </source>
</evidence>
<dbReference type="Pfam" id="PF03572">
    <property type="entry name" value="Peptidase_S41"/>
    <property type="match status" value="1"/>
</dbReference>
<dbReference type="EMBL" id="JAVRHX010000003">
    <property type="protein sequence ID" value="MDT0595389.1"/>
    <property type="molecule type" value="Genomic_DNA"/>
</dbReference>
<feature type="domain" description="Tail specific protease" evidence="10">
    <location>
        <begin position="832"/>
        <end position="1036"/>
    </location>
</feature>
<organism evidence="11 12">
    <name type="scientific">Glaciecola petra</name>
    <dbReference type="NCBI Taxonomy" id="3075602"/>
    <lineage>
        <taxon>Bacteria</taxon>
        <taxon>Pseudomonadati</taxon>
        <taxon>Pseudomonadota</taxon>
        <taxon>Gammaproteobacteria</taxon>
        <taxon>Alteromonadales</taxon>
        <taxon>Alteromonadaceae</taxon>
        <taxon>Glaciecola</taxon>
    </lineage>
</organism>
<evidence type="ECO:0000259" key="9">
    <source>
        <dbReference type="SMART" id="SM00228"/>
    </source>
</evidence>
<evidence type="ECO:0000256" key="6">
    <source>
        <dbReference type="ARBA" id="ARBA00022825"/>
    </source>
</evidence>
<dbReference type="SMART" id="SM00245">
    <property type="entry name" value="TSPc"/>
    <property type="match status" value="1"/>
</dbReference>
<evidence type="ECO:0000256" key="5">
    <source>
        <dbReference type="ARBA" id="ARBA00022801"/>
    </source>
</evidence>
<evidence type="ECO:0000256" key="1">
    <source>
        <dbReference type="ARBA" id="ARBA00004496"/>
    </source>
</evidence>
<dbReference type="InterPro" id="IPR036034">
    <property type="entry name" value="PDZ_sf"/>
</dbReference>
<dbReference type="EC" id="3.4.21.-" evidence="7"/>
<evidence type="ECO:0000313" key="12">
    <source>
        <dbReference type="Proteomes" id="UP001253545"/>
    </source>
</evidence>
<feature type="domain" description="PDZ" evidence="9">
    <location>
        <begin position="764"/>
        <end position="843"/>
    </location>
</feature>
<dbReference type="Pfam" id="PF14684">
    <property type="entry name" value="Tricorn_C1"/>
    <property type="match status" value="1"/>
</dbReference>
<dbReference type="RefSeq" id="WP_311368905.1">
    <property type="nucleotide sequence ID" value="NZ_JAVRHX010000003.1"/>
</dbReference>
<dbReference type="SUPFAM" id="SSF69304">
    <property type="entry name" value="Tricorn protease N-terminal domain"/>
    <property type="match status" value="1"/>
</dbReference>
<dbReference type="SUPFAM" id="SSF52096">
    <property type="entry name" value="ClpP/crotonase"/>
    <property type="match status" value="1"/>
</dbReference>
<comment type="similarity">
    <text evidence="2 7">Belongs to the peptidase S41B family.</text>
</comment>
<dbReference type="InterPro" id="IPR015943">
    <property type="entry name" value="WD40/YVTN_repeat-like_dom_sf"/>
</dbReference>
<dbReference type="InterPro" id="IPR005151">
    <property type="entry name" value="Tail-specific_protease"/>
</dbReference>
<keyword evidence="5 7" id="KW-0378">Hydrolase</keyword>
<dbReference type="InterPro" id="IPR012393">
    <property type="entry name" value="Tricorn_protease"/>
</dbReference>
<evidence type="ECO:0000256" key="7">
    <source>
        <dbReference type="PIRNR" id="PIRNR036421"/>
    </source>
</evidence>
<dbReference type="Gene3D" id="2.120.10.60">
    <property type="entry name" value="Tricorn protease N-terminal domain"/>
    <property type="match status" value="1"/>
</dbReference>
<comment type="subcellular location">
    <subcellularLocation>
        <location evidence="1 7">Cytoplasm</location>
    </subcellularLocation>
</comment>
<dbReference type="Pfam" id="PF14685">
    <property type="entry name" value="PDZ_Tricorn"/>
    <property type="match status" value="1"/>
</dbReference>
<dbReference type="PIRSF" id="PIRSF036421">
    <property type="entry name" value="Tricorn_protease"/>
    <property type="match status" value="1"/>
</dbReference>
<dbReference type="InterPro" id="IPR029045">
    <property type="entry name" value="ClpP/crotonase-like_dom_sf"/>
</dbReference>
<name>A0ABU2ZSV1_9ALTE</name>
<comment type="function">
    <text evidence="7">Degrades oligopeptides.</text>
</comment>
<dbReference type="Proteomes" id="UP001253545">
    <property type="component" value="Unassembled WGS sequence"/>
</dbReference>
<dbReference type="Pfam" id="PF26549">
    <property type="entry name" value="Tricorn_N"/>
    <property type="match status" value="1"/>
</dbReference>
<evidence type="ECO:0000256" key="3">
    <source>
        <dbReference type="ARBA" id="ARBA00022490"/>
    </source>
</evidence>
<dbReference type="Pfam" id="PF26550">
    <property type="entry name" value="Tricorn_2nd"/>
    <property type="match status" value="1"/>
</dbReference>
<dbReference type="Gene3D" id="3.90.226.10">
    <property type="entry name" value="2-enoyl-CoA Hydratase, Chain A, domain 1"/>
    <property type="match status" value="1"/>
</dbReference>
<accession>A0ABU2ZSV1</accession>
<evidence type="ECO:0000256" key="8">
    <source>
        <dbReference type="SAM" id="MobiDB-lite"/>
    </source>
</evidence>
<keyword evidence="6 7" id="KW-0720">Serine protease</keyword>
<dbReference type="InterPro" id="IPR028204">
    <property type="entry name" value="Tricorn_C1"/>
</dbReference>
<dbReference type="SUPFAM" id="SSF82171">
    <property type="entry name" value="DPP6 N-terminal domain-like"/>
    <property type="match status" value="1"/>
</dbReference>
<dbReference type="SUPFAM" id="SSF50156">
    <property type="entry name" value="PDZ domain-like"/>
    <property type="match status" value="1"/>
</dbReference>
<dbReference type="Gene3D" id="2.30.42.10">
    <property type="match status" value="1"/>
</dbReference>
<keyword evidence="3 7" id="KW-0963">Cytoplasm</keyword>